<feature type="signal peptide" evidence="1">
    <location>
        <begin position="1"/>
        <end position="20"/>
    </location>
</feature>
<dbReference type="PROSITE" id="PS51257">
    <property type="entry name" value="PROKAR_LIPOPROTEIN"/>
    <property type="match status" value="1"/>
</dbReference>
<organism evidence="2 3">
    <name type="scientific">Mycoplasmopsis equigenitalium</name>
    <dbReference type="NCBI Taxonomy" id="114883"/>
    <lineage>
        <taxon>Bacteria</taxon>
        <taxon>Bacillati</taxon>
        <taxon>Mycoplasmatota</taxon>
        <taxon>Mycoplasmoidales</taxon>
        <taxon>Metamycoplasmataceae</taxon>
        <taxon>Mycoplasmopsis</taxon>
    </lineage>
</organism>
<reference evidence="2" key="1">
    <citation type="submission" date="2022-07" db="EMBL/GenBank/DDBJ databases">
        <title>Complete genome of Mycoplasma equigenitalium type strain T37.</title>
        <authorList>
            <person name="Spergser J."/>
        </authorList>
    </citation>
    <scope>NUCLEOTIDE SEQUENCE</scope>
    <source>
        <strain evidence="2">T37</strain>
    </source>
</reference>
<sequence>MSKKILLFSLAPVAILPAFGVISCDKGVSDKEIDFSTYESITGKKLSDTERAALEKEVLSASHHGGSLFEKPAGMSQEEFEKESKRVVIKTFNNALKKLNSSEQLILLTSLIAKDTDKETVLAELAKSFSDDKYKEEAKKITEVLSDITVETNEIFADSKFATELEKQGAEAFKKVAEDTKKTVFDAIDKTSSKEEVVKFIEDFASVGLKTILG</sequence>
<evidence type="ECO:0000313" key="3">
    <source>
        <dbReference type="Proteomes" id="UP001059576"/>
    </source>
</evidence>
<evidence type="ECO:0000256" key="1">
    <source>
        <dbReference type="SAM" id="SignalP"/>
    </source>
</evidence>
<keyword evidence="3" id="KW-1185">Reference proteome</keyword>
<feature type="chain" id="PRO_5047351163" description="Lipoprotein" evidence="1">
    <location>
        <begin position="21"/>
        <end position="214"/>
    </location>
</feature>
<protein>
    <recommendedName>
        <fullName evidence="4">Lipoprotein</fullName>
    </recommendedName>
</protein>
<evidence type="ECO:0008006" key="4">
    <source>
        <dbReference type="Google" id="ProtNLM"/>
    </source>
</evidence>
<dbReference type="EMBL" id="CP101808">
    <property type="protein sequence ID" value="UUD36796.1"/>
    <property type="molecule type" value="Genomic_DNA"/>
</dbReference>
<name>A0ABY5J0L4_9BACT</name>
<accession>A0ABY5J0L4</accession>
<keyword evidence="1" id="KW-0732">Signal</keyword>
<dbReference type="Proteomes" id="UP001059576">
    <property type="component" value="Chromosome"/>
</dbReference>
<evidence type="ECO:0000313" key="2">
    <source>
        <dbReference type="EMBL" id="UUD36796.1"/>
    </source>
</evidence>
<gene>
    <name evidence="2" type="ORF">NPA09_02765</name>
</gene>
<proteinExistence type="predicted"/>
<dbReference type="RefSeq" id="WP_129723072.1">
    <property type="nucleotide sequence ID" value="NZ_CP101808.1"/>
</dbReference>